<dbReference type="Proteomes" id="UP000317998">
    <property type="component" value="Unassembled WGS sequence"/>
</dbReference>
<feature type="transmembrane region" description="Helical" evidence="1">
    <location>
        <begin position="402"/>
        <end position="422"/>
    </location>
</feature>
<feature type="transmembrane region" description="Helical" evidence="1">
    <location>
        <begin position="21"/>
        <end position="42"/>
    </location>
</feature>
<feature type="transmembrane region" description="Helical" evidence="1">
    <location>
        <begin position="136"/>
        <end position="155"/>
    </location>
</feature>
<keyword evidence="3" id="KW-1185">Reference proteome</keyword>
<proteinExistence type="predicted"/>
<protein>
    <submittedName>
        <fullName evidence="2">ABC-2 type transport system permease protein</fullName>
    </submittedName>
</protein>
<dbReference type="OrthoDB" id="3261041at2"/>
<feature type="transmembrane region" description="Helical" evidence="1">
    <location>
        <begin position="237"/>
        <end position="256"/>
    </location>
</feature>
<organism evidence="2 3">
    <name type="scientific">Homoserinimonas aerilata</name>
    <dbReference type="NCBI Taxonomy" id="1162970"/>
    <lineage>
        <taxon>Bacteria</taxon>
        <taxon>Bacillati</taxon>
        <taxon>Actinomycetota</taxon>
        <taxon>Actinomycetes</taxon>
        <taxon>Micrococcales</taxon>
        <taxon>Microbacteriaceae</taxon>
        <taxon>Homoserinimonas</taxon>
    </lineage>
</organism>
<dbReference type="RefSeq" id="WP_141879697.1">
    <property type="nucleotide sequence ID" value="NZ_VFOM01000001.1"/>
</dbReference>
<keyword evidence="1" id="KW-1133">Transmembrane helix</keyword>
<keyword evidence="1" id="KW-0472">Membrane</keyword>
<dbReference type="EMBL" id="VFOM01000001">
    <property type="protein sequence ID" value="TQL47453.1"/>
    <property type="molecule type" value="Genomic_DNA"/>
</dbReference>
<accession>A0A542YH73</accession>
<sequence length="523" mass="54333">MVALVLRLRLAQLSNGLRRGGVQLLGLVVLLAFGVALTGYLLDAFGALASASAADAATGTVLIGSVVTLGFVLVPLLLPGDDPLDARSFTPLGRPRAGVVWGLALAAVIGVPTILLIVVAAGFAHSWAWNPDAAPIASLAAVLIVLTGVLGARLARSFGAVVLMTRGLREAAGIVLLLVLLAATPFVLMLLLGGDDPQLQSRLGEWAAGLSDSPLGFAWAAPVAAAAGDSDVAWQRLGMAALVLGVVAVAWHLLALRMQRMPAPRLDGSPAREAGLGWFDVMPATLVGAIAGRSFSYWMRDGRYKFALAVIPVVAVLVVVPFAVVGVWWQNLALIPLPVMCLFLGWLLHNDLAHDNTALWLHVAADTPGWADRIGRIVPVLVLGVPMIAVFAPLSAWGYGDWSVLPSVFGVSVCVLLSGIGISSYTSARMPYAAVRPGASPFSQPQSSSGSSGQAVAFFGTIVVSLPVLWLAGLGLAEGGDWPMLTLLGGLVLGLLVLLLGVWAGGRVFTRQAPELLAFTLRN</sequence>
<feature type="transmembrane region" description="Helical" evidence="1">
    <location>
        <begin position="335"/>
        <end position="353"/>
    </location>
</feature>
<keyword evidence="1" id="KW-0812">Transmembrane</keyword>
<feature type="transmembrane region" description="Helical" evidence="1">
    <location>
        <begin position="306"/>
        <end position="329"/>
    </location>
</feature>
<name>A0A542YH73_9MICO</name>
<comment type="caution">
    <text evidence="2">The sequence shown here is derived from an EMBL/GenBank/DDBJ whole genome shotgun (WGS) entry which is preliminary data.</text>
</comment>
<feature type="transmembrane region" description="Helical" evidence="1">
    <location>
        <begin position="482"/>
        <end position="504"/>
    </location>
</feature>
<reference evidence="2 3" key="1">
    <citation type="submission" date="2019-06" db="EMBL/GenBank/DDBJ databases">
        <title>Sequencing the genomes of 1000 actinobacteria strains.</title>
        <authorList>
            <person name="Klenk H.-P."/>
        </authorList>
    </citation>
    <scope>NUCLEOTIDE SEQUENCE [LARGE SCALE GENOMIC DNA]</scope>
    <source>
        <strain evidence="2 3">DSM 26477</strain>
    </source>
</reference>
<feature type="transmembrane region" description="Helical" evidence="1">
    <location>
        <begin position="99"/>
        <end position="124"/>
    </location>
</feature>
<feature type="transmembrane region" description="Helical" evidence="1">
    <location>
        <begin position="374"/>
        <end position="396"/>
    </location>
</feature>
<evidence type="ECO:0000313" key="3">
    <source>
        <dbReference type="Proteomes" id="UP000317998"/>
    </source>
</evidence>
<evidence type="ECO:0000256" key="1">
    <source>
        <dbReference type="SAM" id="Phobius"/>
    </source>
</evidence>
<dbReference type="AlphaFoldDB" id="A0A542YH73"/>
<evidence type="ECO:0000313" key="2">
    <source>
        <dbReference type="EMBL" id="TQL47453.1"/>
    </source>
</evidence>
<feature type="transmembrane region" description="Helical" evidence="1">
    <location>
        <begin position="167"/>
        <end position="192"/>
    </location>
</feature>
<gene>
    <name evidence="2" type="ORF">FB562_0513</name>
</gene>
<feature type="transmembrane region" description="Helical" evidence="1">
    <location>
        <begin position="54"/>
        <end position="78"/>
    </location>
</feature>
<feature type="transmembrane region" description="Helical" evidence="1">
    <location>
        <begin position="455"/>
        <end position="476"/>
    </location>
</feature>